<protein>
    <submittedName>
        <fullName evidence="1">Uncharacterized protein</fullName>
    </submittedName>
</protein>
<sequence>MPIHPPEFNTAATQLAPHLVDFPGKLIAIYGRCLAGKSTLGRFLAWYFNSSLIESDLYLIEGGGLSYHLDEIDRIIGRRLAKPRPVFIEGVAILKTLQLIGRKPDLLVYVTNLNNPGGDCFEDILLEYEAAFAPRSAANVVVELAHDG</sequence>
<dbReference type="InterPro" id="IPR027417">
    <property type="entry name" value="P-loop_NTPase"/>
</dbReference>
<dbReference type="Proteomes" id="UP001430065">
    <property type="component" value="Unassembled WGS sequence"/>
</dbReference>
<accession>A0ABS2JXC0</accession>
<proteinExistence type="predicted"/>
<dbReference type="SUPFAM" id="SSF52540">
    <property type="entry name" value="P-loop containing nucleoside triphosphate hydrolases"/>
    <property type="match status" value="1"/>
</dbReference>
<evidence type="ECO:0000313" key="2">
    <source>
        <dbReference type="Proteomes" id="UP001430065"/>
    </source>
</evidence>
<keyword evidence="2" id="KW-1185">Reference proteome</keyword>
<reference evidence="1 2" key="1">
    <citation type="submission" date="2020-10" db="EMBL/GenBank/DDBJ databases">
        <title>Phylogeny of dyella-like bacteria.</title>
        <authorList>
            <person name="Fu J."/>
        </authorList>
    </citation>
    <scope>NUCLEOTIDE SEQUENCE [LARGE SCALE GENOMIC DNA]</scope>
    <source>
        <strain evidence="1 2">THG-B117</strain>
    </source>
</reference>
<dbReference type="RefSeq" id="WP_204638187.1">
    <property type="nucleotide sequence ID" value="NZ_JADIKC010000015.1"/>
</dbReference>
<evidence type="ECO:0000313" key="1">
    <source>
        <dbReference type="EMBL" id="MBM7123666.1"/>
    </source>
</evidence>
<comment type="caution">
    <text evidence="1">The sequence shown here is derived from an EMBL/GenBank/DDBJ whole genome shotgun (WGS) entry which is preliminary data.</text>
</comment>
<dbReference type="EMBL" id="JADIKC010000015">
    <property type="protein sequence ID" value="MBM7123666.1"/>
    <property type="molecule type" value="Genomic_DNA"/>
</dbReference>
<organism evidence="1 2">
    <name type="scientific">Dyella kyungheensis</name>
    <dbReference type="NCBI Taxonomy" id="1242174"/>
    <lineage>
        <taxon>Bacteria</taxon>
        <taxon>Pseudomonadati</taxon>
        <taxon>Pseudomonadota</taxon>
        <taxon>Gammaproteobacteria</taxon>
        <taxon>Lysobacterales</taxon>
        <taxon>Rhodanobacteraceae</taxon>
        <taxon>Dyella</taxon>
    </lineage>
</organism>
<name>A0ABS2JXC0_9GAMM</name>
<gene>
    <name evidence="1" type="ORF">ISP20_21050</name>
</gene>